<evidence type="ECO:0000313" key="3">
    <source>
        <dbReference type="Proteomes" id="UP000236291"/>
    </source>
</evidence>
<sequence length="149" mass="17480">MVEERRLATKVVIVAEEKRLLEHKRLTEEISCRSCIYRGKDESGIKEEKRMVEERRLTTKVVIVAEEKRLLEEKRLTEEISCRSCTYRGRDESEKLDAPPPHDRKDLKNDDGHNDNIEGDLNKGGAEGQRHFSHHHRRPLHGEEEGVWM</sequence>
<evidence type="ECO:0000256" key="1">
    <source>
        <dbReference type="SAM" id="MobiDB-lite"/>
    </source>
</evidence>
<comment type="caution">
    <text evidence="2">The sequence shown here is derived from an EMBL/GenBank/DDBJ whole genome shotgun (WGS) entry which is preliminary data.</text>
</comment>
<reference evidence="2 3" key="2">
    <citation type="journal article" date="2017" name="Front. Plant Sci.">
        <title>Gene Classification and Mining of Molecular Markers Useful in Red Clover (Trifolium pratense) Breeding.</title>
        <authorList>
            <person name="Istvanek J."/>
            <person name="Dluhosova J."/>
            <person name="Dluhos P."/>
            <person name="Patkova L."/>
            <person name="Nedelnik J."/>
            <person name="Repkova J."/>
        </authorList>
    </citation>
    <scope>NUCLEOTIDE SEQUENCE [LARGE SCALE GENOMIC DNA]</scope>
    <source>
        <strain evidence="3">cv. Tatra</strain>
        <tissue evidence="2">Young leaves</tissue>
    </source>
</reference>
<dbReference type="AlphaFoldDB" id="A0A2K3KY82"/>
<evidence type="ECO:0000313" key="2">
    <source>
        <dbReference type="EMBL" id="PNX71239.1"/>
    </source>
</evidence>
<reference evidence="2 3" key="1">
    <citation type="journal article" date="2014" name="Am. J. Bot.">
        <title>Genome assembly and annotation for red clover (Trifolium pratense; Fabaceae).</title>
        <authorList>
            <person name="Istvanek J."/>
            <person name="Jaros M."/>
            <person name="Krenek A."/>
            <person name="Repkova J."/>
        </authorList>
    </citation>
    <scope>NUCLEOTIDE SEQUENCE [LARGE SCALE GENOMIC DNA]</scope>
    <source>
        <strain evidence="3">cv. Tatra</strain>
        <tissue evidence="2">Young leaves</tissue>
    </source>
</reference>
<feature type="region of interest" description="Disordered" evidence="1">
    <location>
        <begin position="87"/>
        <end position="149"/>
    </location>
</feature>
<dbReference type="Proteomes" id="UP000236291">
    <property type="component" value="Unassembled WGS sequence"/>
</dbReference>
<feature type="compositionally biased region" description="Basic and acidic residues" evidence="1">
    <location>
        <begin position="140"/>
        <end position="149"/>
    </location>
</feature>
<gene>
    <name evidence="2" type="ORF">L195_g027113</name>
</gene>
<dbReference type="EMBL" id="ASHM01023058">
    <property type="protein sequence ID" value="PNX71239.1"/>
    <property type="molecule type" value="Genomic_DNA"/>
</dbReference>
<name>A0A2K3KY82_TRIPR</name>
<organism evidence="2 3">
    <name type="scientific">Trifolium pratense</name>
    <name type="common">Red clover</name>
    <dbReference type="NCBI Taxonomy" id="57577"/>
    <lineage>
        <taxon>Eukaryota</taxon>
        <taxon>Viridiplantae</taxon>
        <taxon>Streptophyta</taxon>
        <taxon>Embryophyta</taxon>
        <taxon>Tracheophyta</taxon>
        <taxon>Spermatophyta</taxon>
        <taxon>Magnoliopsida</taxon>
        <taxon>eudicotyledons</taxon>
        <taxon>Gunneridae</taxon>
        <taxon>Pentapetalae</taxon>
        <taxon>rosids</taxon>
        <taxon>fabids</taxon>
        <taxon>Fabales</taxon>
        <taxon>Fabaceae</taxon>
        <taxon>Papilionoideae</taxon>
        <taxon>50 kb inversion clade</taxon>
        <taxon>NPAAA clade</taxon>
        <taxon>Hologalegina</taxon>
        <taxon>IRL clade</taxon>
        <taxon>Trifolieae</taxon>
        <taxon>Trifolium</taxon>
    </lineage>
</organism>
<proteinExistence type="predicted"/>
<accession>A0A2K3KY82</accession>
<protein>
    <submittedName>
        <fullName evidence="2">Uncharacterized protein</fullName>
    </submittedName>
</protein>
<feature type="compositionally biased region" description="Basic and acidic residues" evidence="1">
    <location>
        <begin position="88"/>
        <end position="116"/>
    </location>
</feature>